<proteinExistence type="predicted"/>
<comment type="caution">
    <text evidence="1">The sequence shown here is derived from an EMBL/GenBank/DDBJ whole genome shotgun (WGS) entry which is preliminary data.</text>
</comment>
<dbReference type="Pfam" id="PF21790">
    <property type="entry name" value="OGG"/>
    <property type="match status" value="1"/>
</dbReference>
<name>A0ABV9TB37_9GAMM</name>
<dbReference type="Proteomes" id="UP001595926">
    <property type="component" value="Unassembled WGS sequence"/>
</dbReference>
<accession>A0ABV9TB37</accession>
<sequence length="211" mass="24606">MEISNFKELIKNLPYKNHSFDVKKSNWNNKLPERFKNIIFNENETVTISRQDLFFEAEENLELFIIKTLMWGYPTGGRGNHIKSLLSEDEKNFEQLVGCLRGWRKKNIDLNCMKDLIEKIKGLGLSTITKFTQFLSTTINGNRAIILDDQIISAINSSRFKDFENLSSINYDNAIKNYDEYIQIVSKISDKIKADPDQIEMFLFVFGKNLK</sequence>
<gene>
    <name evidence="1" type="ORF">ACFPDQ_04775</name>
</gene>
<dbReference type="InterPro" id="IPR048868">
    <property type="entry name" value="OGG-like_put"/>
</dbReference>
<reference evidence="2" key="1">
    <citation type="journal article" date="2019" name="Int. J. Syst. Evol. Microbiol.">
        <title>The Global Catalogue of Microorganisms (GCM) 10K type strain sequencing project: providing services to taxonomists for standard genome sequencing and annotation.</title>
        <authorList>
            <consortium name="The Broad Institute Genomics Platform"/>
            <consortium name="The Broad Institute Genome Sequencing Center for Infectious Disease"/>
            <person name="Wu L."/>
            <person name="Ma J."/>
        </authorList>
    </citation>
    <scope>NUCLEOTIDE SEQUENCE [LARGE SCALE GENOMIC DNA]</scope>
    <source>
        <strain evidence="2">CGMCC 1.13718</strain>
    </source>
</reference>
<organism evidence="1 2">
    <name type="scientific">Pseudofrancisella aestuarii</name>
    <dbReference type="NCBI Taxonomy" id="2670347"/>
    <lineage>
        <taxon>Bacteria</taxon>
        <taxon>Pseudomonadati</taxon>
        <taxon>Pseudomonadota</taxon>
        <taxon>Gammaproteobacteria</taxon>
        <taxon>Thiotrichales</taxon>
        <taxon>Francisellaceae</taxon>
        <taxon>Pseudofrancisella</taxon>
    </lineage>
</organism>
<protein>
    <submittedName>
        <fullName evidence="1">Uncharacterized protein</fullName>
    </submittedName>
</protein>
<keyword evidence="2" id="KW-1185">Reference proteome</keyword>
<dbReference type="EMBL" id="JBHSJH010000002">
    <property type="protein sequence ID" value="MFC4892358.1"/>
    <property type="molecule type" value="Genomic_DNA"/>
</dbReference>
<evidence type="ECO:0000313" key="2">
    <source>
        <dbReference type="Proteomes" id="UP001595926"/>
    </source>
</evidence>
<evidence type="ECO:0000313" key="1">
    <source>
        <dbReference type="EMBL" id="MFC4892358.1"/>
    </source>
</evidence>
<dbReference type="RefSeq" id="WP_119329761.1">
    <property type="nucleotide sequence ID" value="NZ_JBHSJH010000002.1"/>
</dbReference>